<gene>
    <name evidence="3" type="ORF">H8S11_03270</name>
</gene>
<dbReference type="RefSeq" id="WP_147571013.1">
    <property type="nucleotide sequence ID" value="NZ_JACOPO010000002.1"/>
</dbReference>
<reference evidence="3" key="1">
    <citation type="submission" date="2020-08" db="EMBL/GenBank/DDBJ databases">
        <title>Genome public.</title>
        <authorList>
            <person name="Liu C."/>
            <person name="Sun Q."/>
        </authorList>
    </citation>
    <scope>NUCLEOTIDE SEQUENCE</scope>
    <source>
        <strain evidence="3">NSJ-23</strain>
    </source>
</reference>
<feature type="compositionally biased region" description="Polar residues" evidence="1">
    <location>
        <begin position="35"/>
        <end position="46"/>
    </location>
</feature>
<evidence type="ECO:0000313" key="3">
    <source>
        <dbReference type="EMBL" id="MBC5721841.1"/>
    </source>
</evidence>
<keyword evidence="2" id="KW-0732">Signal</keyword>
<comment type="caution">
    <text evidence="3">The sequence shown here is derived from an EMBL/GenBank/DDBJ whole genome shotgun (WGS) entry which is preliminary data.</text>
</comment>
<protein>
    <submittedName>
        <fullName evidence="3">Uncharacterized protein</fullName>
    </submittedName>
</protein>
<feature type="signal peptide" evidence="2">
    <location>
        <begin position="1"/>
        <end position="19"/>
    </location>
</feature>
<sequence>MKRYLMALGLAVTMVATLASCGNTDGNTNSGTNGPANGSVSGSAQTRNRRTTYDRSNAYDYLEDGRYSADANGRVYGSRNDNMGRDLTQGARDLIRGAGDAIGDVGRGIGDAARDITGGTAGTPSWEPNPGNRSTMNY</sequence>
<evidence type="ECO:0000256" key="2">
    <source>
        <dbReference type="SAM" id="SignalP"/>
    </source>
</evidence>
<proteinExistence type="predicted"/>
<dbReference type="AlphaFoldDB" id="A0A8J6J727"/>
<dbReference type="Proteomes" id="UP000628736">
    <property type="component" value="Unassembled WGS sequence"/>
</dbReference>
<evidence type="ECO:0000313" key="4">
    <source>
        <dbReference type="Proteomes" id="UP000628736"/>
    </source>
</evidence>
<evidence type="ECO:0000256" key="1">
    <source>
        <dbReference type="SAM" id="MobiDB-lite"/>
    </source>
</evidence>
<feature type="region of interest" description="Disordered" evidence="1">
    <location>
        <begin position="115"/>
        <end position="138"/>
    </location>
</feature>
<name>A0A8J6J727_9FIRM</name>
<keyword evidence="4" id="KW-1185">Reference proteome</keyword>
<feature type="chain" id="PRO_5039688524" evidence="2">
    <location>
        <begin position="20"/>
        <end position="138"/>
    </location>
</feature>
<dbReference type="EMBL" id="JACOPO010000002">
    <property type="protein sequence ID" value="MBC5721841.1"/>
    <property type="molecule type" value="Genomic_DNA"/>
</dbReference>
<dbReference type="PROSITE" id="PS51257">
    <property type="entry name" value="PROKAR_LIPOPROTEIN"/>
    <property type="match status" value="1"/>
</dbReference>
<feature type="region of interest" description="Disordered" evidence="1">
    <location>
        <begin position="27"/>
        <end position="57"/>
    </location>
</feature>
<organism evidence="3 4">
    <name type="scientific">Flintibacter hominis</name>
    <dbReference type="NCBI Taxonomy" id="2763048"/>
    <lineage>
        <taxon>Bacteria</taxon>
        <taxon>Bacillati</taxon>
        <taxon>Bacillota</taxon>
        <taxon>Clostridia</taxon>
        <taxon>Eubacteriales</taxon>
        <taxon>Flintibacter</taxon>
    </lineage>
</organism>
<accession>A0A8J6J727</accession>